<dbReference type="Proteomes" id="UP001417504">
    <property type="component" value="Unassembled WGS sequence"/>
</dbReference>
<feature type="chain" id="PRO_5043046207" evidence="1">
    <location>
        <begin position="25"/>
        <end position="120"/>
    </location>
</feature>
<keyword evidence="3" id="KW-1185">Reference proteome</keyword>
<sequence>MEGSSMKSTMYALVMVLVMCGVLANTCHAAFNVNDFVQGCVITKCINENFFLGSFSQCKACANGCAQVFQPTGPLTNCLLECSKPFCDKVVTPDPSNLLKTDVIAIAKDFLPQCASKCAS</sequence>
<evidence type="ECO:0000256" key="1">
    <source>
        <dbReference type="SAM" id="SignalP"/>
    </source>
</evidence>
<evidence type="ECO:0000313" key="2">
    <source>
        <dbReference type="EMBL" id="KAK9102162.1"/>
    </source>
</evidence>
<comment type="caution">
    <text evidence="2">The sequence shown here is derived from an EMBL/GenBank/DDBJ whole genome shotgun (WGS) entry which is preliminary data.</text>
</comment>
<dbReference type="EMBL" id="JBBNAE010000008">
    <property type="protein sequence ID" value="KAK9102162.1"/>
    <property type="molecule type" value="Genomic_DNA"/>
</dbReference>
<reference evidence="2 3" key="1">
    <citation type="submission" date="2024-01" db="EMBL/GenBank/DDBJ databases">
        <title>Genome assemblies of Stephania.</title>
        <authorList>
            <person name="Yang L."/>
        </authorList>
    </citation>
    <scope>NUCLEOTIDE SEQUENCE [LARGE SCALE GENOMIC DNA]</scope>
    <source>
        <strain evidence="2">QJT</strain>
        <tissue evidence="2">Leaf</tissue>
    </source>
</reference>
<dbReference type="AlphaFoldDB" id="A0AAP0HY47"/>
<name>A0AAP0HY47_9MAGN</name>
<gene>
    <name evidence="2" type="ORF">Sjap_019416</name>
</gene>
<organism evidence="2 3">
    <name type="scientific">Stephania japonica</name>
    <dbReference type="NCBI Taxonomy" id="461633"/>
    <lineage>
        <taxon>Eukaryota</taxon>
        <taxon>Viridiplantae</taxon>
        <taxon>Streptophyta</taxon>
        <taxon>Embryophyta</taxon>
        <taxon>Tracheophyta</taxon>
        <taxon>Spermatophyta</taxon>
        <taxon>Magnoliopsida</taxon>
        <taxon>Ranunculales</taxon>
        <taxon>Menispermaceae</taxon>
        <taxon>Menispermoideae</taxon>
        <taxon>Cissampelideae</taxon>
        <taxon>Stephania</taxon>
    </lineage>
</organism>
<feature type="signal peptide" evidence="1">
    <location>
        <begin position="1"/>
        <end position="24"/>
    </location>
</feature>
<proteinExistence type="predicted"/>
<protein>
    <submittedName>
        <fullName evidence="2">Uncharacterized protein</fullName>
    </submittedName>
</protein>
<accession>A0AAP0HY47</accession>
<evidence type="ECO:0000313" key="3">
    <source>
        <dbReference type="Proteomes" id="UP001417504"/>
    </source>
</evidence>
<keyword evidence="1" id="KW-0732">Signal</keyword>